<dbReference type="Proteomes" id="UP000377595">
    <property type="component" value="Unassembled WGS sequence"/>
</dbReference>
<evidence type="ECO:0000313" key="3">
    <source>
        <dbReference type="Proteomes" id="UP000377595"/>
    </source>
</evidence>
<feature type="region of interest" description="Disordered" evidence="1">
    <location>
        <begin position="28"/>
        <end position="47"/>
    </location>
</feature>
<comment type="caution">
    <text evidence="2">The sequence shown here is derived from an EMBL/GenBank/DDBJ whole genome shotgun (WGS) entry which is preliminary data.</text>
</comment>
<sequence length="47" mass="4736">MDALASKGPGGEKCKPTGPQLKTLAGALEQGSASHGWADQCWPGSPN</sequence>
<dbReference type="RefSeq" id="WP_155348539.1">
    <property type="nucleotide sequence ID" value="NZ_BAAAHM010000027.1"/>
</dbReference>
<protein>
    <submittedName>
        <fullName evidence="2">Uncharacterized protein</fullName>
    </submittedName>
</protein>
<proteinExistence type="predicted"/>
<dbReference type="AlphaFoldDB" id="A0A5M3XVT2"/>
<dbReference type="EMBL" id="BLAF01000043">
    <property type="protein sequence ID" value="GES23661.1"/>
    <property type="molecule type" value="Genomic_DNA"/>
</dbReference>
<feature type="region of interest" description="Disordered" evidence="1">
    <location>
        <begin position="1"/>
        <end position="20"/>
    </location>
</feature>
<accession>A0A5M3XVT2</accession>
<evidence type="ECO:0000313" key="2">
    <source>
        <dbReference type="EMBL" id="GES23661.1"/>
    </source>
</evidence>
<reference evidence="2 3" key="1">
    <citation type="submission" date="2019-10" db="EMBL/GenBank/DDBJ databases">
        <title>Whole genome shotgun sequence of Acrocarpospora pleiomorpha NBRC 16267.</title>
        <authorList>
            <person name="Ichikawa N."/>
            <person name="Kimura A."/>
            <person name="Kitahashi Y."/>
            <person name="Komaki H."/>
            <person name="Oguchi A."/>
        </authorList>
    </citation>
    <scope>NUCLEOTIDE SEQUENCE [LARGE SCALE GENOMIC DNA]</scope>
    <source>
        <strain evidence="2 3">NBRC 16267</strain>
    </source>
</reference>
<dbReference type="OrthoDB" id="8479510at2"/>
<name>A0A5M3XVT2_9ACTN</name>
<gene>
    <name evidence="2" type="ORF">Aple_065600</name>
</gene>
<keyword evidence="3" id="KW-1185">Reference proteome</keyword>
<organism evidence="2 3">
    <name type="scientific">Acrocarpospora pleiomorpha</name>
    <dbReference type="NCBI Taxonomy" id="90975"/>
    <lineage>
        <taxon>Bacteria</taxon>
        <taxon>Bacillati</taxon>
        <taxon>Actinomycetota</taxon>
        <taxon>Actinomycetes</taxon>
        <taxon>Streptosporangiales</taxon>
        <taxon>Streptosporangiaceae</taxon>
        <taxon>Acrocarpospora</taxon>
    </lineage>
</organism>
<evidence type="ECO:0000256" key="1">
    <source>
        <dbReference type="SAM" id="MobiDB-lite"/>
    </source>
</evidence>